<evidence type="ECO:0000313" key="2">
    <source>
        <dbReference type="Proteomes" id="UP001296943"/>
    </source>
</evidence>
<accession>A0ABS2N0Q0</accession>
<name>A0ABS2N0Q0_9BACI</name>
<evidence type="ECO:0008006" key="3">
    <source>
        <dbReference type="Google" id="ProtNLM"/>
    </source>
</evidence>
<sequence length="30" mass="3085">MGVVLVLGVGVAFITAIFAAGYETDQVSKK</sequence>
<organism evidence="1 2">
    <name type="scientific">Aquibacillus albus</name>
    <dbReference type="NCBI Taxonomy" id="1168171"/>
    <lineage>
        <taxon>Bacteria</taxon>
        <taxon>Bacillati</taxon>
        <taxon>Bacillota</taxon>
        <taxon>Bacilli</taxon>
        <taxon>Bacillales</taxon>
        <taxon>Bacillaceae</taxon>
        <taxon>Aquibacillus</taxon>
    </lineage>
</organism>
<reference evidence="1 2" key="1">
    <citation type="submission" date="2021-01" db="EMBL/GenBank/DDBJ databases">
        <title>Genomic Encyclopedia of Type Strains, Phase IV (KMG-IV): sequencing the most valuable type-strain genomes for metagenomic binning, comparative biology and taxonomic classification.</title>
        <authorList>
            <person name="Goeker M."/>
        </authorList>
    </citation>
    <scope>NUCLEOTIDE SEQUENCE [LARGE SCALE GENOMIC DNA]</scope>
    <source>
        <strain evidence="1 2">DSM 23711</strain>
    </source>
</reference>
<comment type="caution">
    <text evidence="1">The sequence shown here is derived from an EMBL/GenBank/DDBJ whole genome shotgun (WGS) entry which is preliminary data.</text>
</comment>
<protein>
    <recommendedName>
        <fullName evidence="3">YtzI protein</fullName>
    </recommendedName>
</protein>
<keyword evidence="2" id="KW-1185">Reference proteome</keyword>
<evidence type="ECO:0000313" key="1">
    <source>
        <dbReference type="EMBL" id="MBM7571628.1"/>
    </source>
</evidence>
<dbReference type="EMBL" id="JAFBDR010000010">
    <property type="protein sequence ID" value="MBM7571628.1"/>
    <property type="molecule type" value="Genomic_DNA"/>
</dbReference>
<gene>
    <name evidence="1" type="ORF">JOC48_002127</name>
</gene>
<dbReference type="Proteomes" id="UP001296943">
    <property type="component" value="Unassembled WGS sequence"/>
</dbReference>
<proteinExistence type="predicted"/>